<evidence type="ECO:0000256" key="5">
    <source>
        <dbReference type="PROSITE-ProRule" id="PRU00108"/>
    </source>
</evidence>
<feature type="DNA-binding region" description="Homeobox" evidence="5">
    <location>
        <begin position="128"/>
        <end position="187"/>
    </location>
</feature>
<comment type="subcellular location">
    <subcellularLocation>
        <location evidence="1 5 6">Nucleus</location>
    </subcellularLocation>
</comment>
<dbReference type="SUPFAM" id="SSF46689">
    <property type="entry name" value="Homeodomain-like"/>
    <property type="match status" value="1"/>
</dbReference>
<feature type="domain" description="Homeobox" evidence="8">
    <location>
        <begin position="126"/>
        <end position="186"/>
    </location>
</feature>
<accession>A0A6J3FM66</accession>
<dbReference type="Pfam" id="PF00046">
    <property type="entry name" value="Homeodomain"/>
    <property type="match status" value="1"/>
</dbReference>
<evidence type="ECO:0000256" key="2">
    <source>
        <dbReference type="ARBA" id="ARBA00023125"/>
    </source>
</evidence>
<evidence type="ECO:0000313" key="9">
    <source>
        <dbReference type="Proteomes" id="UP000504640"/>
    </source>
</evidence>
<dbReference type="GO" id="GO:0000977">
    <property type="term" value="F:RNA polymerase II transcription regulatory region sequence-specific DNA binding"/>
    <property type="evidence" value="ECO:0007669"/>
    <property type="project" value="TreeGrafter"/>
</dbReference>
<evidence type="ECO:0000256" key="1">
    <source>
        <dbReference type="ARBA" id="ARBA00004123"/>
    </source>
</evidence>
<dbReference type="GO" id="GO:0005634">
    <property type="term" value="C:nucleus"/>
    <property type="evidence" value="ECO:0007669"/>
    <property type="project" value="UniProtKB-SubCell"/>
</dbReference>
<name>A0A6J3FM66_SAPAP</name>
<feature type="compositionally biased region" description="Low complexity" evidence="7">
    <location>
        <begin position="90"/>
        <end position="121"/>
    </location>
</feature>
<keyword evidence="3 5" id="KW-0371">Homeobox</keyword>
<evidence type="ECO:0000313" key="10">
    <source>
        <dbReference type="RefSeq" id="XP_032106859.1"/>
    </source>
</evidence>
<dbReference type="InterPro" id="IPR001356">
    <property type="entry name" value="HD"/>
</dbReference>
<dbReference type="PANTHER" id="PTHR24329">
    <property type="entry name" value="HOMEOBOX PROTEIN ARISTALESS"/>
    <property type="match status" value="1"/>
</dbReference>
<keyword evidence="2 5" id="KW-0238">DNA-binding</keyword>
<dbReference type="RefSeq" id="XP_032106859.1">
    <property type="nucleotide sequence ID" value="XM_032250968.1"/>
</dbReference>
<evidence type="ECO:0000256" key="4">
    <source>
        <dbReference type="ARBA" id="ARBA00023242"/>
    </source>
</evidence>
<dbReference type="FunFam" id="1.10.10.60:FF:000361">
    <property type="entry name" value="ESX homeobox 1"/>
    <property type="match status" value="1"/>
</dbReference>
<evidence type="ECO:0000256" key="7">
    <source>
        <dbReference type="SAM" id="MobiDB-lite"/>
    </source>
</evidence>
<organism evidence="9 10">
    <name type="scientific">Sapajus apella</name>
    <name type="common">Brown-capped capuchin</name>
    <name type="synonym">Cebus apella</name>
    <dbReference type="NCBI Taxonomy" id="9515"/>
    <lineage>
        <taxon>Eukaryota</taxon>
        <taxon>Metazoa</taxon>
        <taxon>Chordata</taxon>
        <taxon>Craniata</taxon>
        <taxon>Vertebrata</taxon>
        <taxon>Euteleostomi</taxon>
        <taxon>Mammalia</taxon>
        <taxon>Eutheria</taxon>
        <taxon>Euarchontoglires</taxon>
        <taxon>Primates</taxon>
        <taxon>Haplorrhini</taxon>
        <taxon>Platyrrhini</taxon>
        <taxon>Cebidae</taxon>
        <taxon>Cebinae</taxon>
        <taxon>Sapajus</taxon>
    </lineage>
</organism>
<proteinExistence type="predicted"/>
<dbReference type="CTD" id="80712"/>
<dbReference type="AlphaFoldDB" id="A0A6J3FM66"/>
<dbReference type="SMART" id="SM00389">
    <property type="entry name" value="HOX"/>
    <property type="match status" value="1"/>
</dbReference>
<dbReference type="GO" id="GO:0000981">
    <property type="term" value="F:DNA-binding transcription factor activity, RNA polymerase II-specific"/>
    <property type="evidence" value="ECO:0007669"/>
    <property type="project" value="InterPro"/>
</dbReference>
<dbReference type="PROSITE" id="PS00027">
    <property type="entry name" value="HOMEOBOX_1"/>
    <property type="match status" value="1"/>
</dbReference>
<evidence type="ECO:0000259" key="8">
    <source>
        <dbReference type="PROSITE" id="PS50071"/>
    </source>
</evidence>
<keyword evidence="9" id="KW-1185">Reference proteome</keyword>
<keyword evidence="4 5" id="KW-0539">Nucleus</keyword>
<dbReference type="CDD" id="cd00086">
    <property type="entry name" value="homeodomain"/>
    <property type="match status" value="1"/>
</dbReference>
<dbReference type="PANTHER" id="PTHR24329:SF545">
    <property type="entry name" value="HOMEOBOX PROTEIN ESX1"/>
    <property type="match status" value="1"/>
</dbReference>
<sequence length="329" mass="35370">MESHRGCTHSDTGYRSLTVGEDTEENGEELTVSSLMAMGGEDEENAYSEPAYGAGAEAENILGTEGSVPSDDQNGEGGCRHPPEQPQEEPPQAAAEGPQPAEGPQAAEGPQPAEGPQAAEGPQPPERRRRRRTTFTPFQLQELENFFQEIQYPDVAAREILAGRLDLTEDRVQVWFQNRRAKWRRNQRMLILRNMAAAALAPPVEVIWGAPYDAVPVLDPAWCVHLAPQPPRPPVPPMPPMAPMQAGLPMAPMQAGPPMAPMQAGPPMAGMPAGPPMVPMPPGAPMAPMPPEPPMVPMPPRAPMPHIGLAPVGIAWAPVINGYYVGPFF</sequence>
<gene>
    <name evidence="10" type="primary">ESX1</name>
</gene>
<dbReference type="InterPro" id="IPR017970">
    <property type="entry name" value="Homeobox_CS"/>
</dbReference>
<protein>
    <submittedName>
        <fullName evidence="10">Homeobox protein ESX1</fullName>
    </submittedName>
</protein>
<dbReference type="InterPro" id="IPR009057">
    <property type="entry name" value="Homeodomain-like_sf"/>
</dbReference>
<dbReference type="Proteomes" id="UP000504640">
    <property type="component" value="Unplaced"/>
</dbReference>
<reference evidence="10" key="1">
    <citation type="submission" date="2025-08" db="UniProtKB">
        <authorList>
            <consortium name="RefSeq"/>
        </authorList>
    </citation>
    <scope>IDENTIFICATION</scope>
    <source>
        <tissue evidence="10">Blood</tissue>
    </source>
</reference>
<feature type="region of interest" description="Disordered" evidence="7">
    <location>
        <begin position="1"/>
        <end position="130"/>
    </location>
</feature>
<dbReference type="Gene3D" id="1.10.10.60">
    <property type="entry name" value="Homeodomain-like"/>
    <property type="match status" value="1"/>
</dbReference>
<evidence type="ECO:0000256" key="6">
    <source>
        <dbReference type="RuleBase" id="RU000682"/>
    </source>
</evidence>
<evidence type="ECO:0000256" key="3">
    <source>
        <dbReference type="ARBA" id="ARBA00023155"/>
    </source>
</evidence>
<dbReference type="InterPro" id="IPR050649">
    <property type="entry name" value="Paired_Homeobox_TFs"/>
</dbReference>
<dbReference type="PROSITE" id="PS50071">
    <property type="entry name" value="HOMEOBOX_2"/>
    <property type="match status" value="1"/>
</dbReference>
<dbReference type="GeneID" id="116531949"/>